<evidence type="ECO:0000259" key="9">
    <source>
        <dbReference type="Pfam" id="PF04535"/>
    </source>
</evidence>
<feature type="transmembrane region" description="Helical" evidence="8">
    <location>
        <begin position="12"/>
        <end position="37"/>
    </location>
</feature>
<dbReference type="NCBIfam" id="TIGR01569">
    <property type="entry name" value="A_tha_TIGR01569"/>
    <property type="match status" value="1"/>
</dbReference>
<keyword evidence="6 8" id="KW-1133">Transmembrane helix</keyword>
<dbReference type="EMBL" id="WHWC01000007">
    <property type="protein sequence ID" value="KAG8379484.1"/>
    <property type="molecule type" value="Genomic_DNA"/>
</dbReference>
<dbReference type="InterPro" id="IPR044173">
    <property type="entry name" value="CASPL"/>
</dbReference>
<keyword evidence="5 8" id="KW-0812">Transmembrane</keyword>
<dbReference type="PANTHER" id="PTHR36488">
    <property type="entry name" value="CASP-LIKE PROTEIN 1U1"/>
    <property type="match status" value="1"/>
</dbReference>
<feature type="transmembrane region" description="Helical" evidence="8">
    <location>
        <begin position="93"/>
        <end position="118"/>
    </location>
</feature>
<comment type="caution">
    <text evidence="10">The sequence shown here is derived from an EMBL/GenBank/DDBJ whole genome shotgun (WGS) entry which is preliminary data.</text>
</comment>
<evidence type="ECO:0000256" key="5">
    <source>
        <dbReference type="ARBA" id="ARBA00022692"/>
    </source>
</evidence>
<comment type="subcellular location">
    <subcellularLocation>
        <location evidence="1 8">Cell membrane</location>
        <topology evidence="1 8">Multi-pass membrane protein</topology>
    </subcellularLocation>
</comment>
<keyword evidence="4 8" id="KW-1003">Cell membrane</keyword>
<feature type="domain" description="Casparian strip membrane protein" evidence="9">
    <location>
        <begin position="15"/>
        <end position="156"/>
    </location>
</feature>
<dbReference type="PANTHER" id="PTHR36488:SF8">
    <property type="entry name" value="CASP-LIKE PROTEIN 1U1"/>
    <property type="match status" value="1"/>
</dbReference>
<dbReference type="AlphaFoldDB" id="A0AAV6X9C4"/>
<evidence type="ECO:0000256" key="2">
    <source>
        <dbReference type="ARBA" id="ARBA00007651"/>
    </source>
</evidence>
<evidence type="ECO:0000313" key="11">
    <source>
        <dbReference type="Proteomes" id="UP000826271"/>
    </source>
</evidence>
<evidence type="ECO:0000256" key="8">
    <source>
        <dbReference type="RuleBase" id="RU361233"/>
    </source>
</evidence>
<dbReference type="InterPro" id="IPR006459">
    <property type="entry name" value="CASP/CASPL"/>
</dbReference>
<accession>A0AAV6X9C4</accession>
<dbReference type="Pfam" id="PF04535">
    <property type="entry name" value="CASP_dom"/>
    <property type="match status" value="1"/>
</dbReference>
<evidence type="ECO:0000256" key="3">
    <source>
        <dbReference type="ARBA" id="ARBA00011489"/>
    </source>
</evidence>
<evidence type="ECO:0000313" key="10">
    <source>
        <dbReference type="EMBL" id="KAG8379484.1"/>
    </source>
</evidence>
<reference evidence="10" key="1">
    <citation type="submission" date="2019-10" db="EMBL/GenBank/DDBJ databases">
        <authorList>
            <person name="Zhang R."/>
            <person name="Pan Y."/>
            <person name="Wang J."/>
            <person name="Ma R."/>
            <person name="Yu S."/>
        </authorList>
    </citation>
    <scope>NUCLEOTIDE SEQUENCE</scope>
    <source>
        <strain evidence="10">LA-IB0</strain>
        <tissue evidence="10">Leaf</tissue>
    </source>
</reference>
<evidence type="ECO:0000256" key="4">
    <source>
        <dbReference type="ARBA" id="ARBA00022475"/>
    </source>
</evidence>
<dbReference type="InterPro" id="IPR006702">
    <property type="entry name" value="CASP_dom"/>
</dbReference>
<evidence type="ECO:0000256" key="7">
    <source>
        <dbReference type="ARBA" id="ARBA00023136"/>
    </source>
</evidence>
<keyword evidence="7 8" id="KW-0472">Membrane</keyword>
<dbReference type="Proteomes" id="UP000826271">
    <property type="component" value="Unassembled WGS sequence"/>
</dbReference>
<gene>
    <name evidence="10" type="ORF">BUALT_Bualt07G0093300</name>
</gene>
<feature type="transmembrane region" description="Helical" evidence="8">
    <location>
        <begin position="147"/>
        <end position="167"/>
    </location>
</feature>
<evidence type="ECO:0000256" key="6">
    <source>
        <dbReference type="ARBA" id="ARBA00022989"/>
    </source>
</evidence>
<comment type="subunit">
    <text evidence="3 8">Homodimer and heterodimers.</text>
</comment>
<protein>
    <recommendedName>
        <fullName evidence="8">CASP-like protein</fullName>
    </recommendedName>
</protein>
<dbReference type="GO" id="GO:0005886">
    <property type="term" value="C:plasma membrane"/>
    <property type="evidence" value="ECO:0007669"/>
    <property type="project" value="UniProtKB-SubCell"/>
</dbReference>
<sequence>MASTGDKTQYNKILIIAQIILRILAIAVILAATWLMLTNKQVASVFGVEMDARYSYSPAFKYFAYANLGACVSSVLGLFLAIILGVKASNPTYFFFIFIHDLIIALLLVSACAAATAIGHVGKYGDKHTGWLAICSFFPKFCNRSTLSVLMSYIGTLSYFFITILSASMSRQ</sequence>
<comment type="similarity">
    <text evidence="2 8">Belongs to the Casparian strip membrane proteins (CASP) family.</text>
</comment>
<proteinExistence type="inferred from homology"/>
<feature type="transmembrane region" description="Helical" evidence="8">
    <location>
        <begin position="62"/>
        <end position="86"/>
    </location>
</feature>
<organism evidence="10 11">
    <name type="scientific">Buddleja alternifolia</name>
    <dbReference type="NCBI Taxonomy" id="168488"/>
    <lineage>
        <taxon>Eukaryota</taxon>
        <taxon>Viridiplantae</taxon>
        <taxon>Streptophyta</taxon>
        <taxon>Embryophyta</taxon>
        <taxon>Tracheophyta</taxon>
        <taxon>Spermatophyta</taxon>
        <taxon>Magnoliopsida</taxon>
        <taxon>eudicotyledons</taxon>
        <taxon>Gunneridae</taxon>
        <taxon>Pentapetalae</taxon>
        <taxon>asterids</taxon>
        <taxon>lamiids</taxon>
        <taxon>Lamiales</taxon>
        <taxon>Scrophulariaceae</taxon>
        <taxon>Buddlejeae</taxon>
        <taxon>Buddleja</taxon>
    </lineage>
</organism>
<evidence type="ECO:0000256" key="1">
    <source>
        <dbReference type="ARBA" id="ARBA00004651"/>
    </source>
</evidence>
<keyword evidence="11" id="KW-1185">Reference proteome</keyword>
<name>A0AAV6X9C4_9LAMI</name>